<proteinExistence type="predicted"/>
<name>A0A0E9S3R9_ANGAN</name>
<protein>
    <submittedName>
        <fullName evidence="1">Uncharacterized protein</fullName>
    </submittedName>
</protein>
<reference evidence="1" key="2">
    <citation type="journal article" date="2015" name="Fish Shellfish Immunol.">
        <title>Early steps in the European eel (Anguilla anguilla)-Vibrio vulnificus interaction in the gills: Role of the RtxA13 toxin.</title>
        <authorList>
            <person name="Callol A."/>
            <person name="Pajuelo D."/>
            <person name="Ebbesson L."/>
            <person name="Teles M."/>
            <person name="MacKenzie S."/>
            <person name="Amaro C."/>
        </authorList>
    </citation>
    <scope>NUCLEOTIDE SEQUENCE</scope>
</reference>
<organism evidence="1">
    <name type="scientific">Anguilla anguilla</name>
    <name type="common">European freshwater eel</name>
    <name type="synonym">Muraena anguilla</name>
    <dbReference type="NCBI Taxonomy" id="7936"/>
    <lineage>
        <taxon>Eukaryota</taxon>
        <taxon>Metazoa</taxon>
        <taxon>Chordata</taxon>
        <taxon>Craniata</taxon>
        <taxon>Vertebrata</taxon>
        <taxon>Euteleostomi</taxon>
        <taxon>Actinopterygii</taxon>
        <taxon>Neopterygii</taxon>
        <taxon>Teleostei</taxon>
        <taxon>Anguilliformes</taxon>
        <taxon>Anguillidae</taxon>
        <taxon>Anguilla</taxon>
    </lineage>
</organism>
<dbReference type="EMBL" id="GBXM01072503">
    <property type="protein sequence ID" value="JAH36074.1"/>
    <property type="molecule type" value="Transcribed_RNA"/>
</dbReference>
<dbReference type="AlphaFoldDB" id="A0A0E9S3R9"/>
<reference evidence="1" key="1">
    <citation type="submission" date="2014-11" db="EMBL/GenBank/DDBJ databases">
        <authorList>
            <person name="Amaro Gonzalez C."/>
        </authorList>
    </citation>
    <scope>NUCLEOTIDE SEQUENCE</scope>
</reference>
<accession>A0A0E9S3R9</accession>
<sequence length="57" mass="6352">MQRVFVLLVGRGGFNDLAPGKVRPFAILLNAIIASEQTILRQLFSVNKATELKDRPK</sequence>
<evidence type="ECO:0000313" key="1">
    <source>
        <dbReference type="EMBL" id="JAH36074.1"/>
    </source>
</evidence>